<evidence type="ECO:0000313" key="3">
    <source>
        <dbReference type="Proteomes" id="UP000594260"/>
    </source>
</evidence>
<feature type="region of interest" description="Disordered" evidence="1">
    <location>
        <begin position="792"/>
        <end position="825"/>
    </location>
</feature>
<sequence>MLYASVSDGCMATTRMSRYVPSVSLNWWRSNVTAINQTLSANHGEADGLTNTTQTQNGSNRVSGKRDDNNQPKNVPLLPIRVEQDPQRPEFYRVVSSSEIPMPKPLFVVPYSPSPALTSPSTEDPRVLWNKIRDSHKPPDPQIDLPGATPWWTSIRVNSVADPHIAEPSSIHETKMAPVPVFADLPNSGSELNLTVANMQDSRNVSSEHANLPGITTVVMDITKVVDYEKEIKFTNSTSLENVEREVSQEDRQEEPPNRDSENLEAITTKSTLTNLHETTSLDAILKDNPTTIVAPATSTPNLATNSMKSSRSKRPQATRNTVRSETLSSIIQTMPLNSVIVVVGGEQQNENLILGTPVDIQVQKNTTRPTLTTFEEGNVATETPTNIPGESKKPTDSPTQALSSEVAVVSNTEQLISQQPSSDTASKGGADNSEITTPLSDFHATNLRAQDTYSDPAYSNESSVTSNISLNQAQNSTYGDMESSTLSGASSAVTVAVSSTNEALNTTTLPKESSVSDVDSIERTSTRTIDKRVVPTETLGIEVTYASNIALPMLDIMITNPTTEETSTERISADISFSIVSESSTGIATTEASISPVHLNKSSIINAFQGLVISASTDSALGATVVSEPSSINPTEKIRLVNEEQVLVERIPHSVPQGEDRHSALQGDSIISSVLEIINASSHTEKPKGIFSFSPTLAAILNHARVRKQSNDVPDYDEVAAADLEGAAWLAEGVLLPNGSSVIVSKNGVEGIPALLPLPPPPDGIAVSLRNIHMRRKRLRDGKRVIMATLHQQNSDNDNGVGDKAKPNVQDTSSRENKSTFLNERCSRSSARVILRQECTQAMTSLAQNRGKLK</sequence>
<name>A0A7M7JYY0_VARDE</name>
<reference evidence="2" key="1">
    <citation type="submission" date="2021-01" db="UniProtKB">
        <authorList>
            <consortium name="EnsemblMetazoa"/>
        </authorList>
    </citation>
    <scope>IDENTIFICATION</scope>
</reference>
<feature type="region of interest" description="Disordered" evidence="1">
    <location>
        <begin position="370"/>
        <end position="444"/>
    </location>
</feature>
<keyword evidence="3" id="KW-1185">Reference proteome</keyword>
<protein>
    <submittedName>
        <fullName evidence="2">Uncharacterized protein</fullName>
    </submittedName>
</protein>
<dbReference type="Proteomes" id="UP000594260">
    <property type="component" value="Unplaced"/>
</dbReference>
<dbReference type="AlphaFoldDB" id="A0A7M7JYY0"/>
<feature type="region of interest" description="Disordered" evidence="1">
    <location>
        <begin position="241"/>
        <end position="265"/>
    </location>
</feature>
<feature type="compositionally biased region" description="Polar residues" evidence="1">
    <location>
        <begin position="49"/>
        <end position="62"/>
    </location>
</feature>
<feature type="compositionally biased region" description="Polar residues" evidence="1">
    <location>
        <begin position="370"/>
        <end position="389"/>
    </location>
</feature>
<accession>A0A7M7JYY0</accession>
<dbReference type="KEGG" id="vde:111248905"/>
<organism evidence="2 3">
    <name type="scientific">Varroa destructor</name>
    <name type="common">Honeybee mite</name>
    <dbReference type="NCBI Taxonomy" id="109461"/>
    <lineage>
        <taxon>Eukaryota</taxon>
        <taxon>Metazoa</taxon>
        <taxon>Ecdysozoa</taxon>
        <taxon>Arthropoda</taxon>
        <taxon>Chelicerata</taxon>
        <taxon>Arachnida</taxon>
        <taxon>Acari</taxon>
        <taxon>Parasitiformes</taxon>
        <taxon>Mesostigmata</taxon>
        <taxon>Gamasina</taxon>
        <taxon>Dermanyssoidea</taxon>
        <taxon>Varroidae</taxon>
        <taxon>Varroa</taxon>
    </lineage>
</organism>
<feature type="region of interest" description="Disordered" evidence="1">
    <location>
        <begin position="295"/>
        <end position="322"/>
    </location>
</feature>
<evidence type="ECO:0000256" key="1">
    <source>
        <dbReference type="SAM" id="MobiDB-lite"/>
    </source>
</evidence>
<dbReference type="RefSeq" id="XP_022657735.1">
    <property type="nucleotide sequence ID" value="XM_022802000.1"/>
</dbReference>
<evidence type="ECO:0000313" key="2">
    <source>
        <dbReference type="EnsemblMetazoa" id="XP_022657735"/>
    </source>
</evidence>
<feature type="compositionally biased region" description="Basic and acidic residues" evidence="1">
    <location>
        <begin position="242"/>
        <end position="262"/>
    </location>
</feature>
<dbReference type="OrthoDB" id="10578618at2759"/>
<feature type="compositionally biased region" description="Polar residues" evidence="1">
    <location>
        <begin position="397"/>
        <end position="426"/>
    </location>
</feature>
<feature type="region of interest" description="Disordered" evidence="1">
    <location>
        <begin position="43"/>
        <end position="80"/>
    </location>
</feature>
<dbReference type="EnsemblMetazoa" id="XM_022802000">
    <property type="protein sequence ID" value="XP_022657735"/>
    <property type="gene ID" value="LOC111248905"/>
</dbReference>
<dbReference type="OMA" id="HETKMAP"/>
<proteinExistence type="predicted"/>
<dbReference type="GeneID" id="111248905"/>
<dbReference type="InParanoid" id="A0A7M7JYY0"/>
<feature type="compositionally biased region" description="Polar residues" evidence="1">
    <location>
        <begin position="295"/>
        <end position="310"/>
    </location>
</feature>